<organism evidence="4 5">
    <name type="scientific">Halalkaliarchaeum desulfuricum</name>
    <dbReference type="NCBI Taxonomy" id="2055893"/>
    <lineage>
        <taxon>Archaea</taxon>
        <taxon>Methanobacteriati</taxon>
        <taxon>Methanobacteriota</taxon>
        <taxon>Stenosarchaea group</taxon>
        <taxon>Halobacteria</taxon>
        <taxon>Halobacteriales</taxon>
        <taxon>Haloferacaceae</taxon>
        <taxon>Halalkaliarchaeum</taxon>
    </lineage>
</organism>
<evidence type="ECO:0000256" key="1">
    <source>
        <dbReference type="SAM" id="MobiDB-lite"/>
    </source>
</evidence>
<dbReference type="KEGG" id="hdf:AArcSl_2862"/>
<feature type="compositionally biased region" description="Polar residues" evidence="1">
    <location>
        <begin position="194"/>
        <end position="209"/>
    </location>
</feature>
<dbReference type="RefSeq" id="WP_119820822.1">
    <property type="nucleotide sequence ID" value="NZ_CP025066.1"/>
</dbReference>
<proteinExistence type="predicted"/>
<dbReference type="EMBL" id="CP025066">
    <property type="protein sequence ID" value="AUX10477.1"/>
    <property type="molecule type" value="Genomic_DNA"/>
</dbReference>
<keyword evidence="4" id="KW-0808">Transferase</keyword>
<dbReference type="GO" id="GO:0008168">
    <property type="term" value="F:methyltransferase activity"/>
    <property type="evidence" value="ECO:0007669"/>
    <property type="project" value="UniProtKB-KW"/>
</dbReference>
<dbReference type="AlphaFoldDB" id="A0A343TN05"/>
<dbReference type="SUPFAM" id="SSF53335">
    <property type="entry name" value="S-adenosyl-L-methionine-dependent methyltransferases"/>
    <property type="match status" value="1"/>
</dbReference>
<dbReference type="Pfam" id="PF26486">
    <property type="entry name" value="DUF8157"/>
    <property type="match status" value="1"/>
</dbReference>
<evidence type="ECO:0000259" key="2">
    <source>
        <dbReference type="Pfam" id="PF26486"/>
    </source>
</evidence>
<keyword evidence="4" id="KW-0489">Methyltransferase</keyword>
<dbReference type="InterPro" id="IPR058470">
    <property type="entry name" value="DUF8157_N"/>
</dbReference>
<dbReference type="Gene3D" id="3.40.50.150">
    <property type="entry name" value="Vaccinia Virus protein VP39"/>
    <property type="match status" value="1"/>
</dbReference>
<name>A0A343TN05_9EURY</name>
<dbReference type="Proteomes" id="UP000263012">
    <property type="component" value="Chromosome"/>
</dbReference>
<feature type="region of interest" description="Disordered" evidence="1">
    <location>
        <begin position="187"/>
        <end position="213"/>
    </location>
</feature>
<gene>
    <name evidence="4" type="ORF">AArcSl_2862</name>
</gene>
<dbReference type="GO" id="GO:0032259">
    <property type="term" value="P:methylation"/>
    <property type="evidence" value="ECO:0007669"/>
    <property type="project" value="UniProtKB-KW"/>
</dbReference>
<evidence type="ECO:0000259" key="3">
    <source>
        <dbReference type="Pfam" id="PF26487"/>
    </source>
</evidence>
<keyword evidence="5" id="KW-1185">Reference proteome</keyword>
<feature type="domain" description="DUF8157" evidence="2">
    <location>
        <begin position="4"/>
        <end position="55"/>
    </location>
</feature>
<accession>A0A343TN05</accession>
<evidence type="ECO:0000313" key="4">
    <source>
        <dbReference type="EMBL" id="AUX10477.1"/>
    </source>
</evidence>
<reference evidence="5" key="1">
    <citation type="submission" date="2017-11" db="EMBL/GenBank/DDBJ databases">
        <title>Phenotypic and genomic properties of facultatively anaerobic sulfur-reducing natronoarchaea from hypersaline soda lakes.</title>
        <authorList>
            <person name="Sorokin D.Y."/>
            <person name="Kublanov I.V."/>
            <person name="Roman P."/>
            <person name="Sinninghe Damste J.S."/>
            <person name="Golyshin P.N."/>
            <person name="Rojo D."/>
            <person name="Ciordia S."/>
            <person name="Mena M.D.C."/>
            <person name="Ferrer M."/>
            <person name="Messina E."/>
            <person name="Smedile F."/>
            <person name="La Spada G."/>
            <person name="La Cono V."/>
            <person name="Yakimov M.M."/>
        </authorList>
    </citation>
    <scope>NUCLEOTIDE SEQUENCE [LARGE SCALE GENOMIC DNA]</scope>
    <source>
        <strain evidence="5">AArc-Sl</strain>
    </source>
</reference>
<feature type="domain" description="DUF8157" evidence="3">
    <location>
        <begin position="410"/>
        <end position="502"/>
    </location>
</feature>
<dbReference type="InterPro" id="IPR029063">
    <property type="entry name" value="SAM-dependent_MTases_sf"/>
</dbReference>
<dbReference type="GeneID" id="37879219"/>
<sequence>MIDRTAVVNNAKYLRNVRPIDPDELVDYLEESAHPGVVRRILREEAFDLGLFERPDGTFVPVADEPVHPRGWEPESFPEPYAFAFEELLVEQYGPDWHTGATGDRLRTTIDRLKADYFHGNDVTYDEDAAFGYAIYHLPDYYAVMGYVLEELAEPGHLPRRLRVLDVGAGTGGPALGLCDYLFGRPDADPPNSPEATSAPESATDSSDATGPIVDYHAVEPSANADVLEALLEETDRNFRTEIHRERIEAVDPASLVSGDGSKGWDLVVFGNVLSELEEPQREVERGLDALAESGSLVALAPADLETSTGLRAVERALARDREDVTVYAPELRLWPGAEPSDRGWSFAVAPDLEVPSFQRLLDEAAPRGPEDEPGRYVNVDVQYSYSILRRDGRRRFPIRANTNRHARMAESDRHVTRRIDLLAVKLSENLADGDANPLFRIGDGSQQFDHYAVLTRESGLNRALREAPYGAVLEFQNALLLWNDDEGAYNLVVDGETTVDIAAA</sequence>
<dbReference type="Pfam" id="PF26487">
    <property type="entry name" value="DUF8157_C"/>
    <property type="match status" value="1"/>
</dbReference>
<protein>
    <submittedName>
        <fullName evidence="4">Methyltransferase family protein</fullName>
    </submittedName>
</protein>
<dbReference type="InterPro" id="IPR058959">
    <property type="entry name" value="DUF8157_C"/>
</dbReference>
<evidence type="ECO:0000313" key="5">
    <source>
        <dbReference type="Proteomes" id="UP000263012"/>
    </source>
</evidence>
<dbReference type="OrthoDB" id="117536at2157"/>